<evidence type="ECO:0000256" key="7">
    <source>
        <dbReference type="RuleBase" id="RU000492"/>
    </source>
</evidence>
<dbReference type="SMART" id="SM00487">
    <property type="entry name" value="DEXDc"/>
    <property type="match status" value="1"/>
</dbReference>
<dbReference type="InterPro" id="IPR025313">
    <property type="entry name" value="SPB4-like_CTE"/>
</dbReference>
<evidence type="ECO:0000256" key="3">
    <source>
        <dbReference type="ARBA" id="ARBA00022806"/>
    </source>
</evidence>
<dbReference type="GO" id="GO:0003723">
    <property type="term" value="F:RNA binding"/>
    <property type="evidence" value="ECO:0007669"/>
    <property type="project" value="UniProtKB-UniRule"/>
</dbReference>
<evidence type="ECO:0000256" key="5">
    <source>
        <dbReference type="ARBA" id="ARBA00022884"/>
    </source>
</evidence>
<protein>
    <recommendedName>
        <fullName evidence="8">ATP-dependent RNA helicase</fullName>
        <ecNumber evidence="8">3.6.4.13</ecNumber>
    </recommendedName>
</protein>
<keyword evidence="14" id="KW-1185">Reference proteome</keyword>
<dbReference type="InterPro" id="IPR014001">
    <property type="entry name" value="Helicase_ATP-bd"/>
</dbReference>
<keyword evidence="3 7" id="KW-0347">Helicase</keyword>
<gene>
    <name evidence="13" type="ORF">D9Q98_002630</name>
</gene>
<keyword evidence="4 7" id="KW-0067">ATP-binding</keyword>
<evidence type="ECO:0000259" key="10">
    <source>
        <dbReference type="PROSITE" id="PS51192"/>
    </source>
</evidence>
<dbReference type="InterPro" id="IPR001650">
    <property type="entry name" value="Helicase_C-like"/>
</dbReference>
<comment type="catalytic activity">
    <reaction evidence="8">
        <text>ATP + H2O = ADP + phosphate + H(+)</text>
        <dbReference type="Rhea" id="RHEA:13065"/>
        <dbReference type="ChEBI" id="CHEBI:15377"/>
        <dbReference type="ChEBI" id="CHEBI:15378"/>
        <dbReference type="ChEBI" id="CHEBI:30616"/>
        <dbReference type="ChEBI" id="CHEBI:43474"/>
        <dbReference type="ChEBI" id="CHEBI:456216"/>
        <dbReference type="EC" id="3.6.4.13"/>
    </reaction>
</comment>
<dbReference type="Gene3D" id="3.40.50.300">
    <property type="entry name" value="P-loop containing nucleotide triphosphate hydrolases"/>
    <property type="match status" value="2"/>
</dbReference>
<keyword evidence="1 7" id="KW-0547">Nucleotide-binding</keyword>
<dbReference type="PROSITE" id="PS51192">
    <property type="entry name" value="HELICASE_ATP_BIND_1"/>
    <property type="match status" value="1"/>
</dbReference>
<reference evidence="13" key="2">
    <citation type="submission" date="2020-11" db="EMBL/GenBank/DDBJ databases">
        <authorList>
            <person name="Cecchin M."/>
            <person name="Marcolungo L."/>
            <person name="Rossato M."/>
            <person name="Girolomoni L."/>
            <person name="Cosentino E."/>
            <person name="Cuine S."/>
            <person name="Li-Beisson Y."/>
            <person name="Delledonne M."/>
            <person name="Ballottari M."/>
        </authorList>
    </citation>
    <scope>NUCLEOTIDE SEQUENCE</scope>
    <source>
        <strain evidence="13">211/11P</strain>
        <tissue evidence="13">Whole cell</tissue>
    </source>
</reference>
<feature type="compositionally biased region" description="Low complexity" evidence="9">
    <location>
        <begin position="508"/>
        <end position="519"/>
    </location>
</feature>
<dbReference type="SMART" id="SM00490">
    <property type="entry name" value="HELICc"/>
    <property type="match status" value="1"/>
</dbReference>
<organism evidence="13 14">
    <name type="scientific">Chlorella vulgaris</name>
    <name type="common">Green alga</name>
    <dbReference type="NCBI Taxonomy" id="3077"/>
    <lineage>
        <taxon>Eukaryota</taxon>
        <taxon>Viridiplantae</taxon>
        <taxon>Chlorophyta</taxon>
        <taxon>core chlorophytes</taxon>
        <taxon>Trebouxiophyceae</taxon>
        <taxon>Chlorellales</taxon>
        <taxon>Chlorellaceae</taxon>
        <taxon>Chlorella clade</taxon>
        <taxon>Chlorella</taxon>
    </lineage>
</organism>
<keyword evidence="2 7" id="KW-0378">Hydrolase</keyword>
<dbReference type="AlphaFoldDB" id="A0A9D4YZ10"/>
<comment type="caution">
    <text evidence="13">The sequence shown here is derived from an EMBL/GenBank/DDBJ whole genome shotgun (WGS) entry which is preliminary data.</text>
</comment>
<evidence type="ECO:0000256" key="6">
    <source>
        <dbReference type="PROSITE-ProRule" id="PRU00552"/>
    </source>
</evidence>
<evidence type="ECO:0000313" key="13">
    <source>
        <dbReference type="EMBL" id="KAI3434557.1"/>
    </source>
</evidence>
<dbReference type="Proteomes" id="UP001055712">
    <property type="component" value="Unassembled WGS sequence"/>
</dbReference>
<dbReference type="InterPro" id="IPR027417">
    <property type="entry name" value="P-loop_NTPase"/>
</dbReference>
<dbReference type="OrthoDB" id="7396459at2759"/>
<dbReference type="PANTHER" id="PTHR24031">
    <property type="entry name" value="RNA HELICASE"/>
    <property type="match status" value="1"/>
</dbReference>
<keyword evidence="5 8" id="KW-0694">RNA-binding</keyword>
<evidence type="ECO:0000256" key="2">
    <source>
        <dbReference type="ARBA" id="ARBA00022801"/>
    </source>
</evidence>
<feature type="domain" description="Helicase C-terminal" evidence="11">
    <location>
        <begin position="259"/>
        <end position="415"/>
    </location>
</feature>
<evidence type="ECO:0000256" key="1">
    <source>
        <dbReference type="ARBA" id="ARBA00022741"/>
    </source>
</evidence>
<comment type="function">
    <text evidence="8">RNA helicase.</text>
</comment>
<dbReference type="InterPro" id="IPR000629">
    <property type="entry name" value="RNA-helicase_DEAD-box_CS"/>
</dbReference>
<dbReference type="InterPro" id="IPR014014">
    <property type="entry name" value="RNA_helicase_DEAD_Q_motif"/>
</dbReference>
<feature type="domain" description="DEAD-box RNA helicase Q" evidence="12">
    <location>
        <begin position="3"/>
        <end position="31"/>
    </location>
</feature>
<dbReference type="GO" id="GO:0005524">
    <property type="term" value="F:ATP binding"/>
    <property type="evidence" value="ECO:0007669"/>
    <property type="project" value="UniProtKB-UniRule"/>
</dbReference>
<sequence length="582" mass="64811">MRSGFAAFPLSPAVQSLLLQQGFQQPTPVQEATIPLFCGNTDVCVDACTGSGKTLAFVLPVVERLRRLEAPLRNNQVGAVIVSPTRELARQIFDVAKPFVATVAWLQAALLVGGTDAAADVDAFKRFGGHVLVGTPGRLDDIMQRCTSMDLRTVEVLVLDEADRLLDMGFRAQLDAIMRRLPRQRRTGLFSATQTDAVEALARAGLRNPVRVNVAVTAALSGRIRGHDHWVSSHAPTDMVQRTPNTLRIQYVVCDPTQKLPQLVAFLQEHVNQKVIVYFLTCACVDFASVVLPRLPQCTSMRIWALHGRMKQTVRGATLAAFAGAPAGILLCTDVAARGLDIPDVHWIVQYDPPQDPSAFVHRVGRTARMGRSGDAVVYLLPHEITYVEFLKVRKIPLQQTALAGELPQVQAELQRHAETDRLVMEAGMKAFLSYVRAYKEHHCKFIFRLQDLSLGQLATSFALLRLPRMPEIKGYRSFDFVPSVVDPESVRFKDKAREKQRQAALRQRRLQGQAGVAQPDRRRQQATLVPEVHLPAAKRRKMQEKNDLDELQRDYSLLRKFNKGKLSAAEFEAATLEGEVQ</sequence>
<reference evidence="13" key="1">
    <citation type="journal article" date="2019" name="Plant J.">
        <title>Chlorella vulgaris genome assembly and annotation reveals the molecular basis for metabolic acclimation to high light conditions.</title>
        <authorList>
            <person name="Cecchin M."/>
            <person name="Marcolungo L."/>
            <person name="Rossato M."/>
            <person name="Girolomoni L."/>
            <person name="Cosentino E."/>
            <person name="Cuine S."/>
            <person name="Li-Beisson Y."/>
            <person name="Delledonne M."/>
            <person name="Ballottari M."/>
        </authorList>
    </citation>
    <scope>NUCLEOTIDE SEQUENCE</scope>
    <source>
        <strain evidence="13">211/11P</strain>
    </source>
</reference>
<evidence type="ECO:0000259" key="12">
    <source>
        <dbReference type="PROSITE" id="PS51195"/>
    </source>
</evidence>
<dbReference type="PROSITE" id="PS51195">
    <property type="entry name" value="Q_MOTIF"/>
    <property type="match status" value="1"/>
</dbReference>
<dbReference type="GO" id="GO:0016787">
    <property type="term" value="F:hydrolase activity"/>
    <property type="evidence" value="ECO:0007669"/>
    <property type="project" value="UniProtKB-KW"/>
</dbReference>
<comment type="domain">
    <text evidence="8">The Q motif is unique to and characteristic of the DEAD box family of RNA helicases and controls ATP binding and hydrolysis.</text>
</comment>
<feature type="domain" description="Helicase ATP-binding" evidence="10">
    <location>
        <begin position="34"/>
        <end position="212"/>
    </location>
</feature>
<dbReference type="SMART" id="SM01178">
    <property type="entry name" value="DUF4217"/>
    <property type="match status" value="1"/>
</dbReference>
<evidence type="ECO:0000259" key="11">
    <source>
        <dbReference type="PROSITE" id="PS51194"/>
    </source>
</evidence>
<evidence type="ECO:0000256" key="8">
    <source>
        <dbReference type="RuleBase" id="RU365068"/>
    </source>
</evidence>
<comment type="similarity">
    <text evidence="7">Belongs to the DEAD box helicase family.</text>
</comment>
<accession>A0A9D4YZ10</accession>
<dbReference type="PROSITE" id="PS51194">
    <property type="entry name" value="HELICASE_CTER"/>
    <property type="match status" value="1"/>
</dbReference>
<evidence type="ECO:0000256" key="9">
    <source>
        <dbReference type="SAM" id="MobiDB-lite"/>
    </source>
</evidence>
<feature type="region of interest" description="Disordered" evidence="9">
    <location>
        <begin position="508"/>
        <end position="531"/>
    </location>
</feature>
<name>A0A9D4YZ10_CHLVU</name>
<dbReference type="Pfam" id="PF00270">
    <property type="entry name" value="DEAD"/>
    <property type="match status" value="1"/>
</dbReference>
<feature type="short sequence motif" description="Q motif" evidence="6">
    <location>
        <begin position="3"/>
        <end position="31"/>
    </location>
</feature>
<evidence type="ECO:0000256" key="4">
    <source>
        <dbReference type="ARBA" id="ARBA00022840"/>
    </source>
</evidence>
<evidence type="ECO:0000313" key="14">
    <source>
        <dbReference type="Proteomes" id="UP001055712"/>
    </source>
</evidence>
<dbReference type="SUPFAM" id="SSF52540">
    <property type="entry name" value="P-loop containing nucleoside triphosphate hydrolases"/>
    <property type="match status" value="1"/>
</dbReference>
<dbReference type="CDD" id="cd18787">
    <property type="entry name" value="SF2_C_DEAD"/>
    <property type="match status" value="1"/>
</dbReference>
<dbReference type="InterPro" id="IPR011545">
    <property type="entry name" value="DEAD/DEAH_box_helicase_dom"/>
</dbReference>
<dbReference type="Pfam" id="PF13959">
    <property type="entry name" value="CTE_SPB4"/>
    <property type="match status" value="1"/>
</dbReference>
<dbReference type="GO" id="GO:0003724">
    <property type="term" value="F:RNA helicase activity"/>
    <property type="evidence" value="ECO:0007669"/>
    <property type="project" value="UniProtKB-EC"/>
</dbReference>
<dbReference type="EC" id="3.6.4.13" evidence="8"/>
<dbReference type="CDD" id="cd17960">
    <property type="entry name" value="DEADc_DDX55"/>
    <property type="match status" value="1"/>
</dbReference>
<dbReference type="EMBL" id="SIDB01000003">
    <property type="protein sequence ID" value="KAI3434557.1"/>
    <property type="molecule type" value="Genomic_DNA"/>
</dbReference>
<dbReference type="PROSITE" id="PS00039">
    <property type="entry name" value="DEAD_ATP_HELICASE"/>
    <property type="match status" value="1"/>
</dbReference>
<dbReference type="Pfam" id="PF00271">
    <property type="entry name" value="Helicase_C"/>
    <property type="match status" value="1"/>
</dbReference>
<proteinExistence type="inferred from homology"/>